<keyword evidence="1" id="KW-0472">Membrane</keyword>
<evidence type="ECO:0000313" key="2">
    <source>
        <dbReference type="EMBL" id="TWH77030.1"/>
    </source>
</evidence>
<gene>
    <name evidence="2" type="ORF">LY60_03506</name>
</gene>
<keyword evidence="1" id="KW-1133">Transmembrane helix</keyword>
<proteinExistence type="predicted"/>
<dbReference type="AlphaFoldDB" id="A0A562J1N6"/>
<sequence length="353" mass="37687">MVKCNKLIKEFRTNQDGAVIVIIAAFMTVLIGLAALVLDLGLAFNKKAELQKDLDSIALAAVSELPATTESEWGKAVAVAAKYAELNGLASVNTEKVENSEKTKIIGIKVSSNVDVPYNFASIFGSDKGNVALSSTAEIRSVDGGVKGLLPFVIDEESMKRIKSGSVNLITIKTDADLDIADPDAEFGNGWFGPVDIDRNGSSSASEYTAKIAAGSTVPLDIGDTLNLVGGNKVGPTADGFNIRFVDHFACTYNSATQTASCGSNCPRICTVPIVKVHMTEDNKRVDYLEVISYASIFVELDSAYYKSGEIKLTGNKGDIKVTFIKETLVPNASTGDIPEDRNFGFYSPRLVD</sequence>
<reference evidence="2 3" key="1">
    <citation type="submission" date="2019-07" db="EMBL/GenBank/DDBJ databases">
        <title>Genomic Encyclopedia of Type Strains, Phase I: the one thousand microbial genomes (KMG-I) project.</title>
        <authorList>
            <person name="Kyrpides N."/>
        </authorList>
    </citation>
    <scope>NUCLEOTIDE SEQUENCE [LARGE SCALE GENOMIC DNA]</scope>
    <source>
        <strain evidence="2 3">DSM 13558</strain>
    </source>
</reference>
<feature type="transmembrane region" description="Helical" evidence="1">
    <location>
        <begin position="20"/>
        <end position="44"/>
    </location>
</feature>
<evidence type="ECO:0000313" key="3">
    <source>
        <dbReference type="Proteomes" id="UP000315343"/>
    </source>
</evidence>
<organism evidence="2 3">
    <name type="scientific">Sedimentibacter saalensis</name>
    <dbReference type="NCBI Taxonomy" id="130788"/>
    <lineage>
        <taxon>Bacteria</taxon>
        <taxon>Bacillati</taxon>
        <taxon>Bacillota</taxon>
        <taxon>Tissierellia</taxon>
        <taxon>Sedimentibacter</taxon>
    </lineage>
</organism>
<dbReference type="Proteomes" id="UP000315343">
    <property type="component" value="Unassembled WGS sequence"/>
</dbReference>
<keyword evidence="3" id="KW-1185">Reference proteome</keyword>
<protein>
    <submittedName>
        <fullName evidence="2">Putative Flp pilus-assembly TadE/G-like protein</fullName>
    </submittedName>
</protein>
<dbReference type="EMBL" id="VLKH01000014">
    <property type="protein sequence ID" value="TWH77030.1"/>
    <property type="molecule type" value="Genomic_DNA"/>
</dbReference>
<comment type="caution">
    <text evidence="2">The sequence shown here is derived from an EMBL/GenBank/DDBJ whole genome shotgun (WGS) entry which is preliminary data.</text>
</comment>
<name>A0A562J1N6_9FIRM</name>
<evidence type="ECO:0000256" key="1">
    <source>
        <dbReference type="SAM" id="Phobius"/>
    </source>
</evidence>
<dbReference type="OrthoDB" id="6192933at2"/>
<keyword evidence="1" id="KW-0812">Transmembrane</keyword>
<accession>A0A562J1N6</accession>